<keyword evidence="5" id="KW-0804">Transcription</keyword>
<dbReference type="Pfam" id="PF00486">
    <property type="entry name" value="Trans_reg_C"/>
    <property type="match status" value="1"/>
</dbReference>
<dbReference type="CDD" id="cd00383">
    <property type="entry name" value="trans_reg_C"/>
    <property type="match status" value="1"/>
</dbReference>
<feature type="domain" description="Response regulatory" evidence="8">
    <location>
        <begin position="8"/>
        <end position="122"/>
    </location>
</feature>
<keyword evidence="3" id="KW-0805">Transcription regulation</keyword>
<evidence type="ECO:0000256" key="6">
    <source>
        <dbReference type="PROSITE-ProRule" id="PRU00169"/>
    </source>
</evidence>
<protein>
    <submittedName>
        <fullName evidence="10">Response regulator</fullName>
    </submittedName>
</protein>
<evidence type="ECO:0000313" key="10">
    <source>
        <dbReference type="EMBL" id="TKI06104.1"/>
    </source>
</evidence>
<dbReference type="InterPro" id="IPR011006">
    <property type="entry name" value="CheY-like_superfamily"/>
</dbReference>
<organism evidence="10 11">
    <name type="scientific">Martelella alba</name>
    <dbReference type="NCBI Taxonomy" id="2590451"/>
    <lineage>
        <taxon>Bacteria</taxon>
        <taxon>Pseudomonadati</taxon>
        <taxon>Pseudomonadota</taxon>
        <taxon>Alphaproteobacteria</taxon>
        <taxon>Hyphomicrobiales</taxon>
        <taxon>Aurantimonadaceae</taxon>
        <taxon>Martelella</taxon>
    </lineage>
</organism>
<evidence type="ECO:0000256" key="3">
    <source>
        <dbReference type="ARBA" id="ARBA00023015"/>
    </source>
</evidence>
<evidence type="ECO:0000256" key="5">
    <source>
        <dbReference type="ARBA" id="ARBA00023163"/>
    </source>
</evidence>
<dbReference type="Gene3D" id="6.10.250.690">
    <property type="match status" value="1"/>
</dbReference>
<comment type="caution">
    <text evidence="10">The sequence shown here is derived from an EMBL/GenBank/DDBJ whole genome shotgun (WGS) entry which is preliminary data.</text>
</comment>
<dbReference type="SMART" id="SM00448">
    <property type="entry name" value="REC"/>
    <property type="match status" value="1"/>
</dbReference>
<dbReference type="InterPro" id="IPR039420">
    <property type="entry name" value="WalR-like"/>
</dbReference>
<gene>
    <name evidence="10" type="ORF">FCN80_11325</name>
</gene>
<proteinExistence type="predicted"/>
<dbReference type="Pfam" id="PF00072">
    <property type="entry name" value="Response_reg"/>
    <property type="match status" value="1"/>
</dbReference>
<dbReference type="SUPFAM" id="SSF46894">
    <property type="entry name" value="C-terminal effector domain of the bipartite response regulators"/>
    <property type="match status" value="1"/>
</dbReference>
<dbReference type="InterPro" id="IPR016032">
    <property type="entry name" value="Sig_transdc_resp-reg_C-effctor"/>
</dbReference>
<keyword evidence="2" id="KW-0902">Two-component regulatory system</keyword>
<evidence type="ECO:0000256" key="1">
    <source>
        <dbReference type="ARBA" id="ARBA00022553"/>
    </source>
</evidence>
<feature type="modified residue" description="4-aspartylphosphate" evidence="6">
    <location>
        <position position="57"/>
    </location>
</feature>
<dbReference type="Gene3D" id="1.10.10.10">
    <property type="entry name" value="Winged helix-like DNA-binding domain superfamily/Winged helix DNA-binding domain"/>
    <property type="match status" value="1"/>
</dbReference>
<dbReference type="PANTHER" id="PTHR48111">
    <property type="entry name" value="REGULATOR OF RPOS"/>
    <property type="match status" value="1"/>
</dbReference>
<evidence type="ECO:0000256" key="7">
    <source>
        <dbReference type="PROSITE-ProRule" id="PRU01091"/>
    </source>
</evidence>
<evidence type="ECO:0000256" key="2">
    <source>
        <dbReference type="ARBA" id="ARBA00023012"/>
    </source>
</evidence>
<dbReference type="SUPFAM" id="SSF52172">
    <property type="entry name" value="CheY-like"/>
    <property type="match status" value="1"/>
</dbReference>
<dbReference type="PANTHER" id="PTHR48111:SF4">
    <property type="entry name" value="DNA-BINDING DUAL TRANSCRIPTIONAL REGULATOR OMPR"/>
    <property type="match status" value="1"/>
</dbReference>
<evidence type="ECO:0000259" key="9">
    <source>
        <dbReference type="PROSITE" id="PS51755"/>
    </source>
</evidence>
<evidence type="ECO:0000259" key="8">
    <source>
        <dbReference type="PROSITE" id="PS50110"/>
    </source>
</evidence>
<dbReference type="Proteomes" id="UP000305202">
    <property type="component" value="Unassembled WGS sequence"/>
</dbReference>
<dbReference type="PROSITE" id="PS50110">
    <property type="entry name" value="RESPONSE_REGULATORY"/>
    <property type="match status" value="1"/>
</dbReference>
<evidence type="ECO:0000313" key="11">
    <source>
        <dbReference type="Proteomes" id="UP000305202"/>
    </source>
</evidence>
<dbReference type="SMART" id="SM00862">
    <property type="entry name" value="Trans_reg_C"/>
    <property type="match status" value="1"/>
</dbReference>
<keyword evidence="4 7" id="KW-0238">DNA-binding</keyword>
<dbReference type="Gene3D" id="3.40.50.2300">
    <property type="match status" value="1"/>
</dbReference>
<keyword evidence="1 6" id="KW-0597">Phosphoprotein</keyword>
<dbReference type="EMBL" id="SZPQ01000015">
    <property type="protein sequence ID" value="TKI06104.1"/>
    <property type="molecule type" value="Genomic_DNA"/>
</dbReference>
<sequence>MAQIIYNKIIILDDENELRAMLKRYLTSQGFEVRTVANSAALDRYLQREHYDLLILDLMMEPEDGLSVCRRLRGEGQNIPILMLTARGDPIDRVIGLETGADDYLSKPFLPQELVARIRAMLRREHIARGEISQVPRQVGFGPFLLDIPHRTLFKNGEIVAINSAETSLLVALASTPNRPVSRENLLTRARGREYKALDRSVDVQVLRLRQILETDPSRPRWVKTIWGMGYILLADSEQ</sequence>
<feature type="domain" description="OmpR/PhoB-type" evidence="9">
    <location>
        <begin position="136"/>
        <end position="235"/>
    </location>
</feature>
<name>A0ABY2SKJ2_9HYPH</name>
<dbReference type="InterPro" id="IPR001867">
    <property type="entry name" value="OmpR/PhoB-type_DNA-bd"/>
</dbReference>
<evidence type="ECO:0000256" key="4">
    <source>
        <dbReference type="ARBA" id="ARBA00023125"/>
    </source>
</evidence>
<accession>A0ABY2SKJ2</accession>
<dbReference type="InterPro" id="IPR001789">
    <property type="entry name" value="Sig_transdc_resp-reg_receiver"/>
</dbReference>
<feature type="DNA-binding region" description="OmpR/PhoB-type" evidence="7">
    <location>
        <begin position="136"/>
        <end position="235"/>
    </location>
</feature>
<reference evidence="10 11" key="1">
    <citation type="submission" date="2019-04" db="EMBL/GenBank/DDBJ databases">
        <authorList>
            <person name="Li M."/>
            <person name="Gao C."/>
        </authorList>
    </citation>
    <scope>NUCLEOTIDE SEQUENCE [LARGE SCALE GENOMIC DNA]</scope>
    <source>
        <strain evidence="10 11">BGMRC 2031</strain>
    </source>
</reference>
<keyword evidence="11" id="KW-1185">Reference proteome</keyword>
<dbReference type="InterPro" id="IPR036388">
    <property type="entry name" value="WH-like_DNA-bd_sf"/>
</dbReference>
<dbReference type="RefSeq" id="WP_136990271.1">
    <property type="nucleotide sequence ID" value="NZ_SZPQ01000015.1"/>
</dbReference>
<dbReference type="PROSITE" id="PS51755">
    <property type="entry name" value="OMPR_PHOB"/>
    <property type="match status" value="1"/>
</dbReference>